<evidence type="ECO:0000313" key="6">
    <source>
        <dbReference type="EMBL" id="TLQ48750.1"/>
    </source>
</evidence>
<evidence type="ECO:0000256" key="1">
    <source>
        <dbReference type="ARBA" id="ARBA00009437"/>
    </source>
</evidence>
<dbReference type="Proteomes" id="UP000306420">
    <property type="component" value="Unassembled WGS sequence"/>
</dbReference>
<keyword evidence="3" id="KW-0238">DNA-binding</keyword>
<keyword evidence="2" id="KW-0805">Transcription regulation</keyword>
<dbReference type="InterPro" id="IPR036388">
    <property type="entry name" value="WH-like_DNA-bd_sf"/>
</dbReference>
<gene>
    <name evidence="6" type="ORF">FEZ33_03625</name>
</gene>
<dbReference type="AlphaFoldDB" id="A0A5R9EFA7"/>
<dbReference type="InterPro" id="IPR000847">
    <property type="entry name" value="LysR_HTH_N"/>
</dbReference>
<protein>
    <submittedName>
        <fullName evidence="6">LysR family transcriptional regulator</fullName>
    </submittedName>
</protein>
<dbReference type="GO" id="GO:0003677">
    <property type="term" value="F:DNA binding"/>
    <property type="evidence" value="ECO:0007669"/>
    <property type="project" value="UniProtKB-KW"/>
</dbReference>
<feature type="domain" description="HTH lysR-type" evidence="5">
    <location>
        <begin position="1"/>
        <end position="60"/>
    </location>
</feature>
<proteinExistence type="inferred from homology"/>
<reference evidence="6 7" key="1">
    <citation type="submission" date="2019-05" db="EMBL/GenBank/DDBJ databases">
        <title>The metagenome of a microbial culture collection derived from dairy environment covers the genomic content of the human microbiome.</title>
        <authorList>
            <person name="Roder T."/>
            <person name="Wuthrich D."/>
            <person name="Sattari Z."/>
            <person name="Von Ah U."/>
            <person name="Bar C."/>
            <person name="Ronchi F."/>
            <person name="Macpherson A.J."/>
            <person name="Ganal-Vonarburg S.C."/>
            <person name="Bruggmann R."/>
            <person name="Vergeres G."/>
        </authorList>
    </citation>
    <scope>NUCLEOTIDE SEQUENCE [LARGE SCALE GENOMIC DNA]</scope>
    <source>
        <strain evidence="6 7">FAM 24227</strain>
    </source>
</reference>
<accession>A0A5R9EFA7</accession>
<dbReference type="Gene3D" id="1.10.10.10">
    <property type="entry name" value="Winged helix-like DNA-binding domain superfamily/Winged helix DNA-binding domain"/>
    <property type="match status" value="1"/>
</dbReference>
<dbReference type="FunFam" id="1.10.10.10:FF:000001">
    <property type="entry name" value="LysR family transcriptional regulator"/>
    <property type="match status" value="1"/>
</dbReference>
<dbReference type="GO" id="GO:0005829">
    <property type="term" value="C:cytosol"/>
    <property type="evidence" value="ECO:0007669"/>
    <property type="project" value="TreeGrafter"/>
</dbReference>
<dbReference type="RefSeq" id="WP_138404038.1">
    <property type="nucleotide sequence ID" value="NZ_VBSP01000008.1"/>
</dbReference>
<dbReference type="PRINTS" id="PR00039">
    <property type="entry name" value="HTHLYSR"/>
</dbReference>
<dbReference type="Pfam" id="PF03466">
    <property type="entry name" value="LysR_substrate"/>
    <property type="match status" value="1"/>
</dbReference>
<dbReference type="OrthoDB" id="9803735at2"/>
<dbReference type="EMBL" id="VBSP01000008">
    <property type="protein sequence ID" value="TLQ48750.1"/>
    <property type="molecule type" value="Genomic_DNA"/>
</dbReference>
<dbReference type="InterPro" id="IPR005119">
    <property type="entry name" value="LysR_subst-bd"/>
</dbReference>
<dbReference type="GO" id="GO:0003700">
    <property type="term" value="F:DNA-binding transcription factor activity"/>
    <property type="evidence" value="ECO:0007669"/>
    <property type="project" value="InterPro"/>
</dbReference>
<evidence type="ECO:0000259" key="5">
    <source>
        <dbReference type="PROSITE" id="PS50931"/>
    </source>
</evidence>
<evidence type="ECO:0000313" key="7">
    <source>
        <dbReference type="Proteomes" id="UP000306420"/>
    </source>
</evidence>
<comment type="caution">
    <text evidence="6">The sequence shown here is derived from an EMBL/GenBank/DDBJ whole genome shotgun (WGS) entry which is preliminary data.</text>
</comment>
<keyword evidence="4" id="KW-0804">Transcription</keyword>
<dbReference type="PANTHER" id="PTHR30419">
    <property type="entry name" value="HTH-TYPE TRANSCRIPTIONAL REGULATOR YBHD"/>
    <property type="match status" value="1"/>
</dbReference>
<evidence type="ECO:0000256" key="4">
    <source>
        <dbReference type="ARBA" id="ARBA00023163"/>
    </source>
</evidence>
<dbReference type="SUPFAM" id="SSF53850">
    <property type="entry name" value="Periplasmic binding protein-like II"/>
    <property type="match status" value="1"/>
</dbReference>
<dbReference type="Pfam" id="PF00126">
    <property type="entry name" value="HTH_1"/>
    <property type="match status" value="1"/>
</dbReference>
<dbReference type="SUPFAM" id="SSF46785">
    <property type="entry name" value="Winged helix' DNA-binding domain"/>
    <property type="match status" value="1"/>
</dbReference>
<dbReference type="InterPro" id="IPR036390">
    <property type="entry name" value="WH_DNA-bd_sf"/>
</dbReference>
<sequence length="297" mass="34035">MNIRDLKYFIHLAGSLSFTKTAEAFYVSQPSISIALKRLEENFETTLIQRNRAVQNVQLTESGEILYRSAHEILQTLDRTKQEIINSQAETVSFGFLPTIGGFYLPKILPDLAEYSMLLNFIEEESSEVMFEMIRNNQVSSAIISSEKPIFVEKWLTQVPMEEHDFAIYVNKNHKLADRKSLSVEELEELDFITLGNGYTHNTIMNHWVSDNGLKLKKVRFSNEIQTINSMIDSGIYAGFMTDIIIRNQDHLIKVPVEDAPNVYTSLIINNETPVTAIQKKFNDEVLAIVNKLYTED</sequence>
<name>A0A5R9EFA7_9LACT</name>
<evidence type="ECO:0000256" key="3">
    <source>
        <dbReference type="ARBA" id="ARBA00023125"/>
    </source>
</evidence>
<organism evidence="6 7">
    <name type="scientific">Ruoffia tabacinasalis</name>
    <dbReference type="NCBI Taxonomy" id="87458"/>
    <lineage>
        <taxon>Bacteria</taxon>
        <taxon>Bacillati</taxon>
        <taxon>Bacillota</taxon>
        <taxon>Bacilli</taxon>
        <taxon>Lactobacillales</taxon>
        <taxon>Aerococcaceae</taxon>
        <taxon>Ruoffia</taxon>
    </lineage>
</organism>
<comment type="similarity">
    <text evidence="1">Belongs to the LysR transcriptional regulatory family.</text>
</comment>
<dbReference type="PROSITE" id="PS50931">
    <property type="entry name" value="HTH_LYSR"/>
    <property type="match status" value="1"/>
</dbReference>
<evidence type="ECO:0000256" key="2">
    <source>
        <dbReference type="ARBA" id="ARBA00023015"/>
    </source>
</evidence>
<dbReference type="Gene3D" id="3.40.190.10">
    <property type="entry name" value="Periplasmic binding protein-like II"/>
    <property type="match status" value="2"/>
</dbReference>
<dbReference type="InterPro" id="IPR050950">
    <property type="entry name" value="HTH-type_LysR_regulators"/>
</dbReference>